<reference evidence="12 13" key="1">
    <citation type="journal article" date="2018" name="BMC Genomics">
        <title>Comparative genome analyses reveal sequence features reflecting distinct modes of host-adaptation between dicot and monocot powdery mildew.</title>
        <authorList>
            <person name="Wu Y."/>
            <person name="Ma X."/>
            <person name="Pan Z."/>
            <person name="Kale S.D."/>
            <person name="Song Y."/>
            <person name="King H."/>
            <person name="Zhang Q."/>
            <person name="Presley C."/>
            <person name="Deng X."/>
            <person name="Wei C.I."/>
            <person name="Xiao S."/>
        </authorList>
    </citation>
    <scope>NUCLEOTIDE SEQUENCE [LARGE SCALE GENOMIC DNA]</scope>
    <source>
        <strain evidence="12">UMSG2</strain>
    </source>
</reference>
<keyword evidence="13" id="KW-1185">Reference proteome</keyword>
<feature type="transmembrane region" description="Helical" evidence="10">
    <location>
        <begin position="155"/>
        <end position="173"/>
    </location>
</feature>
<organism evidence="12 13">
    <name type="scientific">Erysiphe neolycopersici</name>
    <dbReference type="NCBI Taxonomy" id="212602"/>
    <lineage>
        <taxon>Eukaryota</taxon>
        <taxon>Fungi</taxon>
        <taxon>Dikarya</taxon>
        <taxon>Ascomycota</taxon>
        <taxon>Pezizomycotina</taxon>
        <taxon>Leotiomycetes</taxon>
        <taxon>Erysiphales</taxon>
        <taxon>Erysiphaceae</taxon>
        <taxon>Erysiphe</taxon>
    </lineage>
</organism>
<protein>
    <recommendedName>
        <fullName evidence="3">Eukaryotic translation initiation factor 2A</fullName>
    </recommendedName>
</protein>
<evidence type="ECO:0000256" key="8">
    <source>
        <dbReference type="ARBA" id="ARBA00022917"/>
    </source>
</evidence>
<dbReference type="STRING" id="212602.A0A420HIB3"/>
<dbReference type="CDD" id="cd17323">
    <property type="entry name" value="MFS_Tpo1_MDR_like"/>
    <property type="match status" value="1"/>
</dbReference>
<evidence type="ECO:0000256" key="7">
    <source>
        <dbReference type="ARBA" id="ARBA00022845"/>
    </source>
</evidence>
<accession>A0A420HIB3</accession>
<dbReference type="Pfam" id="PF08662">
    <property type="entry name" value="eIF2A"/>
    <property type="match status" value="1"/>
</dbReference>
<feature type="transmembrane region" description="Helical" evidence="10">
    <location>
        <begin position="564"/>
        <end position="589"/>
    </location>
</feature>
<evidence type="ECO:0000313" key="13">
    <source>
        <dbReference type="Proteomes" id="UP000286134"/>
    </source>
</evidence>
<dbReference type="EMBL" id="MCFK01007661">
    <property type="protein sequence ID" value="RKF57125.1"/>
    <property type="molecule type" value="Genomic_DNA"/>
</dbReference>
<dbReference type="SUPFAM" id="SSF82171">
    <property type="entry name" value="DPP6 N-terminal domain-like"/>
    <property type="match status" value="1"/>
</dbReference>
<feature type="domain" description="Translation initiation factor beta propellor-like" evidence="11">
    <location>
        <begin position="803"/>
        <end position="997"/>
    </location>
</feature>
<keyword evidence="5" id="KW-0853">WD repeat</keyword>
<keyword evidence="8" id="KW-0648">Protein biosynthesis</keyword>
<comment type="subcellular location">
    <subcellularLocation>
        <location evidence="1">Membrane</location>
        <topology evidence="1">Multi-pass membrane protein</topology>
    </subcellularLocation>
</comment>
<keyword evidence="10" id="KW-1133">Transmembrane helix</keyword>
<dbReference type="InterPro" id="IPR011387">
    <property type="entry name" value="TIF2A"/>
</dbReference>
<feature type="transmembrane region" description="Helical" evidence="10">
    <location>
        <begin position="185"/>
        <end position="202"/>
    </location>
</feature>
<evidence type="ECO:0000256" key="3">
    <source>
        <dbReference type="ARBA" id="ARBA00013819"/>
    </source>
</evidence>
<evidence type="ECO:0000259" key="11">
    <source>
        <dbReference type="Pfam" id="PF08662"/>
    </source>
</evidence>
<evidence type="ECO:0000256" key="9">
    <source>
        <dbReference type="SAM" id="MobiDB-lite"/>
    </source>
</evidence>
<dbReference type="FunFam" id="2.130.10.10:FF:000596">
    <property type="entry name" value="Eukaryotic translation initiation factor 2A"/>
    <property type="match status" value="1"/>
</dbReference>
<keyword evidence="10" id="KW-0472">Membrane</keyword>
<dbReference type="GO" id="GO:0022857">
    <property type="term" value="F:transmembrane transporter activity"/>
    <property type="evidence" value="ECO:0007669"/>
    <property type="project" value="InterPro"/>
</dbReference>
<evidence type="ECO:0000256" key="6">
    <source>
        <dbReference type="ARBA" id="ARBA00022737"/>
    </source>
</evidence>
<feature type="transmembrane region" description="Helical" evidence="10">
    <location>
        <begin position="241"/>
        <end position="262"/>
    </location>
</feature>
<feature type="compositionally biased region" description="Polar residues" evidence="9">
    <location>
        <begin position="1162"/>
        <end position="1197"/>
    </location>
</feature>
<feature type="transmembrane region" description="Helical" evidence="10">
    <location>
        <begin position="116"/>
        <end position="135"/>
    </location>
</feature>
<evidence type="ECO:0000313" key="12">
    <source>
        <dbReference type="EMBL" id="RKF57125.1"/>
    </source>
</evidence>
<dbReference type="InterPro" id="IPR011701">
    <property type="entry name" value="MFS"/>
</dbReference>
<name>A0A420HIB3_9PEZI</name>
<feature type="compositionally biased region" description="Basic residues" evidence="9">
    <location>
        <begin position="1113"/>
        <end position="1122"/>
    </location>
</feature>
<dbReference type="PANTHER" id="PTHR13227">
    <property type="entry name" value="EUKARYOTIC TRANSLATION INITIATION FACTOR 2A"/>
    <property type="match status" value="1"/>
</dbReference>
<feature type="transmembrane region" description="Helical" evidence="10">
    <location>
        <begin position="268"/>
        <end position="289"/>
    </location>
</feature>
<keyword evidence="10" id="KW-0812">Transmembrane</keyword>
<feature type="transmembrane region" description="Helical" evidence="10">
    <location>
        <begin position="483"/>
        <end position="503"/>
    </location>
</feature>
<evidence type="ECO:0000256" key="10">
    <source>
        <dbReference type="SAM" id="Phobius"/>
    </source>
</evidence>
<dbReference type="OrthoDB" id="2194683at2759"/>
<dbReference type="GO" id="GO:0016020">
    <property type="term" value="C:membrane"/>
    <property type="evidence" value="ECO:0007669"/>
    <property type="project" value="UniProtKB-SubCell"/>
</dbReference>
<dbReference type="InterPro" id="IPR036259">
    <property type="entry name" value="MFS_trans_sf"/>
</dbReference>
<feature type="transmembrane region" description="Helical" evidence="10">
    <location>
        <begin position="523"/>
        <end position="543"/>
    </location>
</feature>
<dbReference type="GO" id="GO:0043022">
    <property type="term" value="F:ribosome binding"/>
    <property type="evidence" value="ECO:0007669"/>
    <property type="project" value="TreeGrafter"/>
</dbReference>
<dbReference type="PANTHER" id="PTHR13227:SF0">
    <property type="entry name" value="EUKARYOTIC TRANSLATION INITIATION FACTOR 2A"/>
    <property type="match status" value="1"/>
</dbReference>
<feature type="transmembrane region" description="Helical" evidence="10">
    <location>
        <begin position="418"/>
        <end position="440"/>
    </location>
</feature>
<evidence type="ECO:0000256" key="2">
    <source>
        <dbReference type="ARBA" id="ARBA00009573"/>
    </source>
</evidence>
<dbReference type="GO" id="GO:0022627">
    <property type="term" value="C:cytosolic small ribosomal subunit"/>
    <property type="evidence" value="ECO:0007669"/>
    <property type="project" value="TreeGrafter"/>
</dbReference>
<dbReference type="InterPro" id="IPR013979">
    <property type="entry name" value="TIF_beta_prop-like"/>
</dbReference>
<feature type="compositionally biased region" description="Basic and acidic residues" evidence="9">
    <location>
        <begin position="1140"/>
        <end position="1160"/>
    </location>
</feature>
<keyword evidence="7" id="KW-0810">Translation regulation</keyword>
<dbReference type="GO" id="GO:0003729">
    <property type="term" value="F:mRNA binding"/>
    <property type="evidence" value="ECO:0007669"/>
    <property type="project" value="TreeGrafter"/>
</dbReference>
<dbReference type="Gene3D" id="1.20.1250.20">
    <property type="entry name" value="MFS general substrate transporter like domains"/>
    <property type="match status" value="1"/>
</dbReference>
<dbReference type="Gene3D" id="2.130.10.10">
    <property type="entry name" value="YVTN repeat-like/Quinoprotein amine dehydrogenase"/>
    <property type="match status" value="1"/>
</dbReference>
<feature type="compositionally biased region" description="Low complexity" evidence="9">
    <location>
        <begin position="35"/>
        <end position="46"/>
    </location>
</feature>
<feature type="compositionally biased region" description="Polar residues" evidence="9">
    <location>
        <begin position="1067"/>
        <end position="1078"/>
    </location>
</feature>
<dbReference type="AlphaFoldDB" id="A0A420HIB3"/>
<keyword evidence="6" id="KW-0677">Repeat</keyword>
<keyword evidence="4 12" id="KW-0396">Initiation factor</keyword>
<feature type="region of interest" description="Disordered" evidence="9">
    <location>
        <begin position="27"/>
        <end position="49"/>
    </location>
</feature>
<feature type="transmembrane region" description="Helical" evidence="10">
    <location>
        <begin position="208"/>
        <end position="229"/>
    </location>
</feature>
<dbReference type="Proteomes" id="UP000286134">
    <property type="component" value="Unassembled WGS sequence"/>
</dbReference>
<evidence type="ECO:0000256" key="5">
    <source>
        <dbReference type="ARBA" id="ARBA00022574"/>
    </source>
</evidence>
<comment type="similarity">
    <text evidence="2">Belongs to the WD repeat EIF2A family.</text>
</comment>
<evidence type="ECO:0000256" key="1">
    <source>
        <dbReference type="ARBA" id="ARBA00004141"/>
    </source>
</evidence>
<feature type="region of interest" description="Disordered" evidence="9">
    <location>
        <begin position="1207"/>
        <end position="1226"/>
    </location>
</feature>
<dbReference type="GO" id="GO:0000049">
    <property type="term" value="F:tRNA binding"/>
    <property type="evidence" value="ECO:0007669"/>
    <property type="project" value="TreeGrafter"/>
</dbReference>
<evidence type="ECO:0000256" key="4">
    <source>
        <dbReference type="ARBA" id="ARBA00022540"/>
    </source>
</evidence>
<feature type="transmembrane region" description="Helical" evidence="10">
    <location>
        <begin position="452"/>
        <end position="471"/>
    </location>
</feature>
<dbReference type="Pfam" id="PF07690">
    <property type="entry name" value="MFS_1"/>
    <property type="match status" value="1"/>
</dbReference>
<proteinExistence type="inferred from homology"/>
<sequence>MEPLKNNQRSMSSIQAPPVLKIISRTNLEKDDQSSTHTAKSSFSSKSFDRHSMPSLERVLTLNLDADGENVIGSSISYGSIQASRTDMTCRDPLFEVKFSPNDPDNPRSWPRWYRIFILMTVSFGSLNVVTHGSGFSRSIPSIMEEFGIRNKLKVTIGISLYLLGIGSGSLLLAPLSEIYGRRPVYSINMFIYCFLYLPGALGKSLPAIIAGSALVGSTMASNSSGTVCDNFTGKHRPLALSFWSLGPLCGFAIGPLTGGFIVEYLNWRWNSWILMMTSAVAWLLLVSIKESYMPVLLRKKAKKLRAETGDSRWWSQYDHDLSVCQILKTNLSRPFVLAFTEPILWFWNGYITFVYSILYLCFVAYPIVYVEIRGWSQGLTGLGFIGIGVGSVMVIASEPLVRRISSQRQRKATKNDVAAPISITLVCIASILCPLGQLLFAWTSVPATIHWIWPMLSTIPFGASICLILVHGTNYLAEIYGIYAASALSGNVLVRNSIGGLLPLAGPSLYSKLGPQWAGTTLGLMLILLIPVPFTFYKYGHIIQAKSPAMKRLHMEMKNQEKLTAAVCFRLCTFCMTSKVLTLFGIMATSTQFAYRTLQDIGIVDAAPKYQALSGFEQPVGNCRCCTYSPCGRYFGWSSNENVTVVETTGGKVVTSLKIPNVHEIGFSPRGSYLITLERPSKNEAGDAVKNLKVWRTVDDLPSGVEKEVVGHFVQKSQSGWNLQYTFDEKYCARLVTNEVQFYESVDLGTVWTKLRAEGVSDFSISKSNNQSIAIFIPERKGQPAAVKIFHIPQFSSPVSQKTFFKGDKVQLKWNQHGTTLIVLAQTEVDKTGKSYYGETTLYVLSANGGFDSRITLDKEGPIHDVSWSPNSKEFGVVYGYMPSKTTIFNSKAVATHSFPLSPRNTILFSPSGRFVLVAGFGNLAGLMDIYDLEKNYKKICTIEGGNPSVCEWSPDSTYILTATTSPRLRVDNGIRIWHVGGSLMYNQDMAELYQVTWKAQNNFDFPDENPLNTVPTPHKSALAYLGTVKTPSKPAGAYRPPGARGSSTPLHFKREDEGGAAYVVSNGSPHTYSNGFSRPRRQVPGAETVDSLPGGESQATGGDESLSKTALKNKKKREAKKAKEADAKAAGNLNNNGQKDDQNVSEIRDRRDRPEHTRSQSKSQQDTRSNSQQPYRNSISQSSGNRPNPPHLQNQSQQEYLNNSFNPNTILKSTDSSLNSPNGVSQYSKKLRALQKKIRAIEDLEMRLAGGEILEDTQLKKISTKVQVQAELLAMENE</sequence>
<gene>
    <name evidence="12" type="ORF">OnM2_076001</name>
</gene>
<dbReference type="GO" id="GO:0003743">
    <property type="term" value="F:translation initiation factor activity"/>
    <property type="evidence" value="ECO:0007669"/>
    <property type="project" value="UniProtKB-KW"/>
</dbReference>
<dbReference type="InterPro" id="IPR015943">
    <property type="entry name" value="WD40/YVTN_repeat-like_dom_sf"/>
</dbReference>
<dbReference type="GO" id="GO:0006417">
    <property type="term" value="P:regulation of translation"/>
    <property type="evidence" value="ECO:0007669"/>
    <property type="project" value="UniProtKB-KW"/>
</dbReference>
<dbReference type="SUPFAM" id="SSF103473">
    <property type="entry name" value="MFS general substrate transporter"/>
    <property type="match status" value="1"/>
</dbReference>
<feature type="transmembrane region" description="Helical" evidence="10">
    <location>
        <begin position="375"/>
        <end position="397"/>
    </location>
</feature>
<feature type="region of interest" description="Disordered" evidence="9">
    <location>
        <begin position="1033"/>
        <end position="1197"/>
    </location>
</feature>
<feature type="transmembrane region" description="Helical" evidence="10">
    <location>
        <begin position="344"/>
        <end position="369"/>
    </location>
</feature>
<comment type="caution">
    <text evidence="12">The sequence shown here is derived from an EMBL/GenBank/DDBJ whole genome shotgun (WGS) entry which is preliminary data.</text>
</comment>